<organism evidence="2 3">
    <name type="scientific">Aspergillus cristatus</name>
    <name type="common">Chinese Fuzhuan brick tea-fermentation fungus</name>
    <name type="synonym">Eurotium cristatum</name>
    <dbReference type="NCBI Taxonomy" id="573508"/>
    <lineage>
        <taxon>Eukaryota</taxon>
        <taxon>Fungi</taxon>
        <taxon>Dikarya</taxon>
        <taxon>Ascomycota</taxon>
        <taxon>Pezizomycotina</taxon>
        <taxon>Eurotiomycetes</taxon>
        <taxon>Eurotiomycetidae</taxon>
        <taxon>Eurotiales</taxon>
        <taxon>Aspergillaceae</taxon>
        <taxon>Aspergillus</taxon>
        <taxon>Aspergillus subgen. Aspergillus</taxon>
    </lineage>
</organism>
<dbReference type="EMBL" id="JXNT01000012">
    <property type="protein sequence ID" value="ODM16256.1"/>
    <property type="molecule type" value="Genomic_DNA"/>
</dbReference>
<evidence type="ECO:0000313" key="2">
    <source>
        <dbReference type="EMBL" id="ODM16256.1"/>
    </source>
</evidence>
<dbReference type="PANTHER" id="PTHR40265">
    <property type="entry name" value="BLL2707 PROTEIN"/>
    <property type="match status" value="1"/>
</dbReference>
<gene>
    <name evidence="2" type="ORF">SI65_08255</name>
</gene>
<dbReference type="PANTHER" id="PTHR40265:SF1">
    <property type="entry name" value="GLYOXALASE-LIKE DOMAIN-CONTAINING PROTEIN"/>
    <property type="match status" value="1"/>
</dbReference>
<proteinExistence type="predicted"/>
<dbReference type="OrthoDB" id="408973at2759"/>
<dbReference type="Proteomes" id="UP000094569">
    <property type="component" value="Unassembled WGS sequence"/>
</dbReference>
<dbReference type="VEuPathDB" id="FungiDB:SI65_08255"/>
<dbReference type="Pfam" id="PF13468">
    <property type="entry name" value="Glyoxalase_3"/>
    <property type="match status" value="1"/>
</dbReference>
<dbReference type="AlphaFoldDB" id="A0A1E3B768"/>
<accession>A0A1E3B768</accession>
<dbReference type="InterPro" id="IPR025870">
    <property type="entry name" value="Glyoxalase-like_dom"/>
</dbReference>
<dbReference type="InterPro" id="IPR029068">
    <property type="entry name" value="Glyas_Bleomycin-R_OHBP_Dase"/>
</dbReference>
<feature type="domain" description="Glyoxalase-like" evidence="1">
    <location>
        <begin position="11"/>
        <end position="195"/>
    </location>
</feature>
<sequence>MSDRVRPSPILDHIVILVSHDILLDLDNRVQRLFNLMPGGTHEDGMTSNKLILFSDGVYIEFIAFYADVDPERRRKHRWGNLKEGTIIDWAFTLPPDGDFRPLSGRVLDANVGISYEDPVPGGRKREDGTTLKWTVSTAKNALGNAIPPGYLPFWCLDKTPRDLRVPYSVEPHLTQHQTGVRGISALLLSVPRKEIPSLTKAYDVICGPAPEDQVWHYEVPSGSTAGRNTISISGTEGDAAITLVLNGLNCGQVEILPGIIFKVE</sequence>
<comment type="caution">
    <text evidence="2">The sequence shown here is derived from an EMBL/GenBank/DDBJ whole genome shotgun (WGS) entry which is preliminary data.</text>
</comment>
<name>A0A1E3B768_ASPCR</name>
<protein>
    <recommendedName>
        <fullName evidence="1">Glyoxalase-like domain-containing protein</fullName>
    </recommendedName>
</protein>
<evidence type="ECO:0000313" key="3">
    <source>
        <dbReference type="Proteomes" id="UP000094569"/>
    </source>
</evidence>
<evidence type="ECO:0000259" key="1">
    <source>
        <dbReference type="Pfam" id="PF13468"/>
    </source>
</evidence>
<keyword evidence="3" id="KW-1185">Reference proteome</keyword>
<dbReference type="Gene3D" id="3.10.180.10">
    <property type="entry name" value="2,3-Dihydroxybiphenyl 1,2-Dioxygenase, domain 1"/>
    <property type="match status" value="1"/>
</dbReference>
<reference evidence="2 3" key="1">
    <citation type="journal article" date="2016" name="BMC Genomics">
        <title>Comparative genomic and transcriptomic analyses of the Fuzhuan brick tea-fermentation fungus Aspergillus cristatus.</title>
        <authorList>
            <person name="Ge Y."/>
            <person name="Wang Y."/>
            <person name="Liu Y."/>
            <person name="Tan Y."/>
            <person name="Ren X."/>
            <person name="Zhang X."/>
            <person name="Hyde K.D."/>
            <person name="Liu Y."/>
            <person name="Liu Z."/>
        </authorList>
    </citation>
    <scope>NUCLEOTIDE SEQUENCE [LARGE SCALE GENOMIC DNA]</scope>
    <source>
        <strain evidence="2 3">GZAAS20.1005</strain>
    </source>
</reference>